<dbReference type="Pfam" id="PF12833">
    <property type="entry name" value="HTH_18"/>
    <property type="match status" value="1"/>
</dbReference>
<dbReference type="Proteomes" id="UP000776252">
    <property type="component" value="Unassembled WGS sequence"/>
</dbReference>
<evidence type="ECO:0000313" key="10">
    <source>
        <dbReference type="EMBL" id="MBU3158461.1"/>
    </source>
</evidence>
<dbReference type="InterPro" id="IPR051552">
    <property type="entry name" value="HptR"/>
</dbReference>
<evidence type="ECO:0000256" key="3">
    <source>
        <dbReference type="ARBA" id="ARBA00023012"/>
    </source>
</evidence>
<dbReference type="InterPro" id="IPR018060">
    <property type="entry name" value="HTH_AraC"/>
</dbReference>
<sequence length="479" mass="56274">MTKILIADDEELIRKGLKAMIKRYKEDFYDIYLCSNGNQANEILDNENIDILITDIRMPEVDGIELINHLKNFHKETAIIILSGYDDFRYAKEAIRCGAKEYLLKPVNREKLYLCIEDIEKDISKRDEYVRGYYSNLFNCLLQTETLSVETLSIIEKKTNMQIFNDYYIGIYNITILDKSSFVKELDKNKYGKIVYLFNAQGWLVVIAQEIDFLVNFIGNNEKSNYVVGISKNQTSIQTIKEAYIQANKAFEHRILSSKTIIRYELVEKRNKKFTIDINKINSIINMISSGRIDDISKRIDELFSENYINQLNVDYFMELSKILKTKIIEIDDTFKIHNINWYSNIYEYISHLKECIFIVDHRLASMDNNSTNSAVKKGVEYINENYNKDINLTIISNEVNLNYTYFCELFKTYTGDTFVNYLKKLRVEKAIELLLNNPNYKIYEIASMVGYKDAKQFTKIFRKITGISPIEYKTKYAI</sequence>
<dbReference type="SMART" id="SM00342">
    <property type="entry name" value="HTH_ARAC"/>
    <property type="match status" value="1"/>
</dbReference>
<comment type="caution">
    <text evidence="10">The sequence shown here is derived from an EMBL/GenBank/DDBJ whole genome shotgun (WGS) entry which is preliminary data.</text>
</comment>
<feature type="modified residue" description="4-aspartylphosphate" evidence="7">
    <location>
        <position position="55"/>
    </location>
</feature>
<dbReference type="PANTHER" id="PTHR42713:SF3">
    <property type="entry name" value="TRANSCRIPTIONAL REGULATORY PROTEIN HPTR"/>
    <property type="match status" value="1"/>
</dbReference>
<gene>
    <name evidence="10" type="ORF">KPL37_01580</name>
</gene>
<keyword evidence="2 7" id="KW-0597">Phosphoprotein</keyword>
<evidence type="ECO:0000259" key="8">
    <source>
        <dbReference type="PROSITE" id="PS01124"/>
    </source>
</evidence>
<reference evidence="10 11" key="1">
    <citation type="submission" date="2021-06" db="EMBL/GenBank/DDBJ databases">
        <title>Clostridia strains as spoilage organisms.</title>
        <authorList>
            <person name="Wambui J."/>
            <person name="Stephan R."/>
            <person name="Stevens M.J.A."/>
        </authorList>
    </citation>
    <scope>NUCLEOTIDE SEQUENCE [LARGE SCALE GENOMIC DNA]</scope>
    <source>
        <strain evidence="10 11">DSM 14204</strain>
    </source>
</reference>
<keyword evidence="1" id="KW-0963">Cytoplasm</keyword>
<keyword evidence="11" id="KW-1185">Reference proteome</keyword>
<dbReference type="SMART" id="SM00448">
    <property type="entry name" value="REC"/>
    <property type="match status" value="1"/>
</dbReference>
<organism evidence="10 11">
    <name type="scientific">Clostridium frigoris</name>
    <dbReference type="NCBI Taxonomy" id="205327"/>
    <lineage>
        <taxon>Bacteria</taxon>
        <taxon>Bacillati</taxon>
        <taxon>Bacillota</taxon>
        <taxon>Clostridia</taxon>
        <taxon>Eubacteriales</taxon>
        <taxon>Clostridiaceae</taxon>
        <taxon>Clostridium</taxon>
    </lineage>
</organism>
<keyword evidence="6" id="KW-0804">Transcription</keyword>
<protein>
    <submittedName>
        <fullName evidence="10">Response regulator</fullName>
    </submittedName>
</protein>
<name>A0ABS6BNF7_9CLOT</name>
<evidence type="ECO:0000256" key="2">
    <source>
        <dbReference type="ARBA" id="ARBA00022553"/>
    </source>
</evidence>
<evidence type="ECO:0000256" key="1">
    <source>
        <dbReference type="ARBA" id="ARBA00022490"/>
    </source>
</evidence>
<evidence type="ECO:0000256" key="6">
    <source>
        <dbReference type="ARBA" id="ARBA00023163"/>
    </source>
</evidence>
<evidence type="ECO:0000259" key="9">
    <source>
        <dbReference type="PROSITE" id="PS50110"/>
    </source>
</evidence>
<dbReference type="PROSITE" id="PS50110">
    <property type="entry name" value="RESPONSE_REGULATORY"/>
    <property type="match status" value="1"/>
</dbReference>
<feature type="domain" description="HTH araC/xylS-type" evidence="8">
    <location>
        <begin position="377"/>
        <end position="476"/>
    </location>
</feature>
<keyword evidence="5" id="KW-0238">DNA-binding</keyword>
<dbReference type="PANTHER" id="PTHR42713">
    <property type="entry name" value="HISTIDINE KINASE-RELATED"/>
    <property type="match status" value="1"/>
</dbReference>
<dbReference type="InterPro" id="IPR018062">
    <property type="entry name" value="HTH_AraC-typ_CS"/>
</dbReference>
<dbReference type="EMBL" id="JAHLDV010000002">
    <property type="protein sequence ID" value="MBU3158461.1"/>
    <property type="molecule type" value="Genomic_DNA"/>
</dbReference>
<feature type="domain" description="Response regulatory" evidence="9">
    <location>
        <begin position="3"/>
        <end position="120"/>
    </location>
</feature>
<dbReference type="RefSeq" id="WP_216145497.1">
    <property type="nucleotide sequence ID" value="NZ_JAHLDV010000002.1"/>
</dbReference>
<keyword evidence="4" id="KW-0805">Transcription regulation</keyword>
<dbReference type="CDD" id="cd17536">
    <property type="entry name" value="REC_YesN-like"/>
    <property type="match status" value="1"/>
</dbReference>
<evidence type="ECO:0000256" key="5">
    <source>
        <dbReference type="ARBA" id="ARBA00023125"/>
    </source>
</evidence>
<evidence type="ECO:0000256" key="7">
    <source>
        <dbReference type="PROSITE-ProRule" id="PRU00169"/>
    </source>
</evidence>
<proteinExistence type="predicted"/>
<dbReference type="Pfam" id="PF00072">
    <property type="entry name" value="Response_reg"/>
    <property type="match status" value="1"/>
</dbReference>
<dbReference type="InterPro" id="IPR001789">
    <property type="entry name" value="Sig_transdc_resp-reg_receiver"/>
</dbReference>
<accession>A0ABS6BNF7</accession>
<keyword evidence="3" id="KW-0902">Two-component regulatory system</keyword>
<evidence type="ECO:0000313" key="11">
    <source>
        <dbReference type="Proteomes" id="UP000776252"/>
    </source>
</evidence>
<evidence type="ECO:0000256" key="4">
    <source>
        <dbReference type="ARBA" id="ARBA00023015"/>
    </source>
</evidence>
<dbReference type="PROSITE" id="PS01124">
    <property type="entry name" value="HTH_ARAC_FAMILY_2"/>
    <property type="match status" value="1"/>
</dbReference>
<dbReference type="PROSITE" id="PS00041">
    <property type="entry name" value="HTH_ARAC_FAMILY_1"/>
    <property type="match status" value="1"/>
</dbReference>